<comment type="caution">
    <text evidence="1">The sequence shown here is derived from an EMBL/GenBank/DDBJ whole genome shotgun (WGS) entry which is preliminary data.</text>
</comment>
<sequence length="213" mass="24367">MERLPVRYRYDTLGGLIDLGPMATGATFGRSPVVRLTALCGAWELFEHMNRTWRIRPNDFDQFSNLLSFVTGGLDRPSLYRDESADISKCLLAVRVRRSSMQMDELDLAEQWFLTGDDDLTFQDARGNDSLQFHFSGMHIVPLPLFSHQFVSAIWSTARVTVNQLGPDRVISMHSERVDSLTDLLDRGGEKARAAERELTPMQFQHFNNWPGW</sequence>
<evidence type="ECO:0000313" key="2">
    <source>
        <dbReference type="Proteomes" id="UP000244867"/>
    </source>
</evidence>
<dbReference type="EMBL" id="PYXZ01000014">
    <property type="protein sequence ID" value="PUA78947.1"/>
    <property type="molecule type" value="Genomic_DNA"/>
</dbReference>
<organism evidence="1 2">
    <name type="scientific">Nocardioides currus</name>
    <dbReference type="NCBI Taxonomy" id="2133958"/>
    <lineage>
        <taxon>Bacteria</taxon>
        <taxon>Bacillati</taxon>
        <taxon>Actinomycetota</taxon>
        <taxon>Actinomycetes</taxon>
        <taxon>Propionibacteriales</taxon>
        <taxon>Nocardioidaceae</taxon>
        <taxon>Nocardioides</taxon>
    </lineage>
</organism>
<reference evidence="1 2" key="1">
    <citation type="submission" date="2018-03" db="EMBL/GenBank/DDBJ databases">
        <authorList>
            <person name="Keele B.F."/>
        </authorList>
    </citation>
    <scope>NUCLEOTIDE SEQUENCE [LARGE SCALE GENOMIC DNA]</scope>
    <source>
        <strain evidence="1 2">IB-3</strain>
    </source>
</reference>
<protein>
    <submittedName>
        <fullName evidence="1">Uncharacterized protein</fullName>
    </submittedName>
</protein>
<name>A0A2R7YRA7_9ACTN</name>
<dbReference type="Proteomes" id="UP000244867">
    <property type="component" value="Unassembled WGS sequence"/>
</dbReference>
<gene>
    <name evidence="1" type="ORF">C7S10_21690</name>
</gene>
<dbReference type="AlphaFoldDB" id="A0A2R7YRA7"/>
<evidence type="ECO:0000313" key="1">
    <source>
        <dbReference type="EMBL" id="PUA78947.1"/>
    </source>
</evidence>
<keyword evidence="2" id="KW-1185">Reference proteome</keyword>
<proteinExistence type="predicted"/>
<accession>A0A2R7YRA7</accession>